<dbReference type="OrthoDB" id="20942at2"/>
<dbReference type="PATRIC" id="fig|626887.3.peg.3063"/>
<evidence type="ECO:0000313" key="2">
    <source>
        <dbReference type="Proteomes" id="UP000013165"/>
    </source>
</evidence>
<evidence type="ECO:0000313" key="1">
    <source>
        <dbReference type="EMBL" id="ENO12785.1"/>
    </source>
</evidence>
<dbReference type="Pfam" id="PF10025">
    <property type="entry name" value="DUF2267"/>
    <property type="match status" value="1"/>
</dbReference>
<dbReference type="AlphaFoldDB" id="N6VRH8"/>
<dbReference type="Gene3D" id="1.10.490.110">
    <property type="entry name" value="Uncharacterized conserved protein DUF2267"/>
    <property type="match status" value="1"/>
</dbReference>
<dbReference type="STRING" id="626887.J057_15345"/>
<comment type="caution">
    <text evidence="1">The sequence shown here is derived from an EMBL/GenBank/DDBJ whole genome shotgun (WGS) entry which is preliminary data.</text>
</comment>
<keyword evidence="2" id="KW-1185">Reference proteome</keyword>
<sequence>MQGSIDTVERNVAVINNWLKDTSEELGGIGQDEAWSRLRAVLQTIRDRITTDEAAHFAAQLPIIARGVFFEGWHPADSPQTWRDRDEYLQAIDDKINTNQQPGVDAEETLKAVLRVIVRHIDAGEVKKIKEMHPKEMWDLWPN</sequence>
<gene>
    <name evidence="1" type="ORF">J057_15345</name>
</gene>
<dbReference type="RefSeq" id="WP_004581015.1">
    <property type="nucleotide sequence ID" value="NZ_AP028878.1"/>
</dbReference>
<dbReference type="InterPro" id="IPR018727">
    <property type="entry name" value="DUF2267"/>
</dbReference>
<accession>N6VRH8</accession>
<organism evidence="1 2">
    <name type="scientific">Marinobacter nanhaiticus D15-8W</name>
    <dbReference type="NCBI Taxonomy" id="626887"/>
    <lineage>
        <taxon>Bacteria</taxon>
        <taxon>Pseudomonadati</taxon>
        <taxon>Pseudomonadota</taxon>
        <taxon>Gammaproteobacteria</taxon>
        <taxon>Pseudomonadales</taxon>
        <taxon>Marinobacteraceae</taxon>
        <taxon>Marinobacter</taxon>
    </lineage>
</organism>
<dbReference type="HOGENOM" id="CLU_112438_0_0_6"/>
<name>N6VRH8_9GAMM</name>
<dbReference type="eggNOG" id="COG5502">
    <property type="taxonomic scope" value="Bacteria"/>
</dbReference>
<proteinExistence type="predicted"/>
<protein>
    <submittedName>
        <fullName evidence="1">DUF2267 domain-containing protein</fullName>
    </submittedName>
</protein>
<dbReference type="EMBL" id="APLQ01000014">
    <property type="protein sequence ID" value="ENO12785.1"/>
    <property type="molecule type" value="Genomic_DNA"/>
</dbReference>
<reference evidence="1 2" key="1">
    <citation type="journal article" date="2013" name="Genome Announc.">
        <title>Genome Sequence of the Polycyclic Aromatic Hydrocarbon-Degrading Bacterium Strain Marinobacter nanhaiticus D15-8WT.</title>
        <authorList>
            <person name="Cui Z."/>
            <person name="Gao W."/>
            <person name="Li Q."/>
            <person name="Xu G."/>
            <person name="Zheng L."/>
        </authorList>
    </citation>
    <scope>NUCLEOTIDE SEQUENCE [LARGE SCALE GENOMIC DNA]</scope>
    <source>
        <strain evidence="1 2">D15-8W</strain>
    </source>
</reference>
<dbReference type="Proteomes" id="UP000013165">
    <property type="component" value="Unassembled WGS sequence"/>
</dbReference>
<dbReference type="InterPro" id="IPR038282">
    <property type="entry name" value="DUF2267_sf"/>
</dbReference>